<organism evidence="2 3">
    <name type="scientific">Prorocentrum cordatum</name>
    <dbReference type="NCBI Taxonomy" id="2364126"/>
    <lineage>
        <taxon>Eukaryota</taxon>
        <taxon>Sar</taxon>
        <taxon>Alveolata</taxon>
        <taxon>Dinophyceae</taxon>
        <taxon>Prorocentrales</taxon>
        <taxon>Prorocentraceae</taxon>
        <taxon>Prorocentrum</taxon>
    </lineage>
</organism>
<feature type="compositionally biased region" description="Acidic residues" evidence="1">
    <location>
        <begin position="323"/>
        <end position="336"/>
    </location>
</feature>
<feature type="region of interest" description="Disordered" evidence="1">
    <location>
        <begin position="319"/>
        <end position="352"/>
    </location>
</feature>
<sequence>MDRSLRQSPVMEVVMDVHQIIDNVIDNYRKDNYGNIYYLLALDIQNKKWTNDCVSVIFDRILSSNYIMPESVIFGRIRSSNYIMPDEPDNDEGFMHIETIETTRGLDPLEALAYLVSVVDEQDRRAKQKRTLHRELLHRCQSKFDELFTSSSTDEDKDQVLKCMRFIGYYWVYMRSMAFTGVAEHIFDELLRGVSPKSLHEEWKVELACELFSVCSPKLNRGESGKALAQHVLIRIEGFKVERSHHYSERTSARIQKLLDDQALARRTHDLMIGGPLSNAFDFIDALSLARSCCVSEWLKRFICDCDKFNEMMEQEKERVYNDEADSEPDESSIDWEQERRMNASDESSIDWEQERRRNAWIGLDMYGQG</sequence>
<evidence type="ECO:0000313" key="3">
    <source>
        <dbReference type="Proteomes" id="UP001189429"/>
    </source>
</evidence>
<dbReference type="Gene3D" id="1.25.40.180">
    <property type="match status" value="1"/>
</dbReference>
<protein>
    <recommendedName>
        <fullName evidence="4">MIF4G domain-containing protein</fullName>
    </recommendedName>
</protein>
<accession>A0ABN9QKM1</accession>
<comment type="caution">
    <text evidence="2">The sequence shown here is derived from an EMBL/GenBank/DDBJ whole genome shotgun (WGS) entry which is preliminary data.</text>
</comment>
<reference evidence="2" key="1">
    <citation type="submission" date="2023-10" db="EMBL/GenBank/DDBJ databases">
        <authorList>
            <person name="Chen Y."/>
            <person name="Shah S."/>
            <person name="Dougan E. K."/>
            <person name="Thang M."/>
            <person name="Chan C."/>
        </authorList>
    </citation>
    <scope>NUCLEOTIDE SEQUENCE [LARGE SCALE GENOMIC DNA]</scope>
</reference>
<dbReference type="EMBL" id="CAUYUJ010003752">
    <property type="protein sequence ID" value="CAK0806618.1"/>
    <property type="molecule type" value="Genomic_DNA"/>
</dbReference>
<dbReference type="SUPFAM" id="SSF48371">
    <property type="entry name" value="ARM repeat"/>
    <property type="match status" value="1"/>
</dbReference>
<evidence type="ECO:0008006" key="4">
    <source>
        <dbReference type="Google" id="ProtNLM"/>
    </source>
</evidence>
<gene>
    <name evidence="2" type="ORF">PCOR1329_LOCUS12775</name>
</gene>
<dbReference type="InterPro" id="IPR016024">
    <property type="entry name" value="ARM-type_fold"/>
</dbReference>
<evidence type="ECO:0000256" key="1">
    <source>
        <dbReference type="SAM" id="MobiDB-lite"/>
    </source>
</evidence>
<proteinExistence type="predicted"/>
<dbReference type="Proteomes" id="UP001189429">
    <property type="component" value="Unassembled WGS sequence"/>
</dbReference>
<evidence type="ECO:0000313" key="2">
    <source>
        <dbReference type="EMBL" id="CAK0806618.1"/>
    </source>
</evidence>
<name>A0ABN9QKM1_9DINO</name>
<keyword evidence="3" id="KW-1185">Reference proteome</keyword>